<dbReference type="InterPro" id="IPR019786">
    <property type="entry name" value="Zinc_finger_PHD-type_CS"/>
</dbReference>
<dbReference type="GO" id="GO:0009086">
    <property type="term" value="P:methionine biosynthetic process"/>
    <property type="evidence" value="ECO:0007669"/>
    <property type="project" value="UniProtKB-KW"/>
</dbReference>
<keyword evidence="16" id="KW-0539">Nucleus</keyword>
<dbReference type="InterPro" id="IPR036291">
    <property type="entry name" value="NAD(P)-bd_dom_sf"/>
</dbReference>
<dbReference type="Pfam" id="PF00628">
    <property type="entry name" value="PHD"/>
    <property type="match status" value="1"/>
</dbReference>
<evidence type="ECO:0000256" key="3">
    <source>
        <dbReference type="ARBA" id="ARBA00010584"/>
    </source>
</evidence>
<dbReference type="SUPFAM" id="SSF55347">
    <property type="entry name" value="Glyceraldehyde-3-phosphate dehydrogenase-like, C-terminal domain"/>
    <property type="match status" value="1"/>
</dbReference>
<evidence type="ECO:0000256" key="9">
    <source>
        <dbReference type="ARBA" id="ARBA00022771"/>
    </source>
</evidence>
<evidence type="ECO:0000256" key="18">
    <source>
        <dbReference type="PROSITE-ProRule" id="PRU00146"/>
    </source>
</evidence>
<evidence type="ECO:0000256" key="16">
    <source>
        <dbReference type="ARBA" id="ARBA00023242"/>
    </source>
</evidence>
<comment type="pathway">
    <text evidence="2">Amino-acid biosynthesis; L-threonine biosynthesis; L-threonine from L-aspartate: step 2/5.</text>
</comment>
<dbReference type="Gene3D" id="3.40.50.720">
    <property type="entry name" value="NAD(P)-binding Rossmann-like Domain"/>
    <property type="match status" value="1"/>
</dbReference>
<evidence type="ECO:0000256" key="5">
    <source>
        <dbReference type="ARBA" id="ARBA00013120"/>
    </source>
</evidence>
<dbReference type="InterPro" id="IPR001965">
    <property type="entry name" value="Znf_PHD"/>
</dbReference>
<dbReference type="CDD" id="cd02316">
    <property type="entry name" value="VcASADH2_like_N"/>
    <property type="match status" value="1"/>
</dbReference>
<dbReference type="Pfam" id="PF01118">
    <property type="entry name" value="Semialdhyde_dh"/>
    <property type="match status" value="1"/>
</dbReference>
<dbReference type="Gene3D" id="3.30.40.10">
    <property type="entry name" value="Zinc/RING finger domain, C3HC4 (zinc finger)"/>
    <property type="match status" value="1"/>
</dbReference>
<dbReference type="EMBL" id="CAIX01000047">
    <property type="protein sequence ID" value="CCI43363.1"/>
    <property type="molecule type" value="Genomic_DNA"/>
</dbReference>
<dbReference type="PROSITE" id="PS01359">
    <property type="entry name" value="ZF_PHD_1"/>
    <property type="match status" value="1"/>
</dbReference>
<dbReference type="SUPFAM" id="SSF51735">
    <property type="entry name" value="NAD(P)-binding Rossmann-fold domains"/>
    <property type="match status" value="1"/>
</dbReference>
<dbReference type="GO" id="GO:0019877">
    <property type="term" value="P:diaminopimelate biosynthetic process"/>
    <property type="evidence" value="ECO:0007669"/>
    <property type="project" value="UniProtKB-KW"/>
</dbReference>
<dbReference type="Pfam" id="PF01448">
    <property type="entry name" value="ELM2"/>
    <property type="match status" value="1"/>
</dbReference>
<comment type="caution">
    <text evidence="22">The sequence shown here is derived from an EMBL/GenBank/DDBJ whole genome shotgun (WGS) entry which is preliminary data.</text>
</comment>
<dbReference type="GO" id="GO:0009089">
    <property type="term" value="P:lysine biosynthetic process via diaminopimelate"/>
    <property type="evidence" value="ECO:0007669"/>
    <property type="project" value="UniProtKB-UniPathway"/>
</dbReference>
<dbReference type="PANTHER" id="PTHR46278:SF2">
    <property type="entry name" value="ASPARTATE-SEMIALDEHYDE DEHYDROGENASE"/>
    <property type="match status" value="1"/>
</dbReference>
<comment type="similarity">
    <text evidence="3">Belongs to the aspartate-semialdehyde dehydrogenase family.</text>
</comment>
<proteinExistence type="inferred from homology"/>
<evidence type="ECO:0000256" key="14">
    <source>
        <dbReference type="ARBA" id="ARBA00023154"/>
    </source>
</evidence>
<evidence type="ECO:0000256" key="7">
    <source>
        <dbReference type="ARBA" id="ARBA00022697"/>
    </source>
</evidence>
<dbReference type="UniPathway" id="UPA00051">
    <property type="reaction ID" value="UER00464"/>
</dbReference>
<dbReference type="CDD" id="cd15532">
    <property type="entry name" value="PHD2_CHD_II"/>
    <property type="match status" value="1"/>
</dbReference>
<reference evidence="22 23" key="1">
    <citation type="submission" date="2012-05" db="EMBL/GenBank/DDBJ databases">
        <title>Recombination and specialization in a pathogen metapopulation.</title>
        <authorList>
            <person name="Gardiner A."/>
            <person name="Kemen E."/>
            <person name="Schultz-Larsen T."/>
            <person name="MacLean D."/>
            <person name="Van Oosterhout C."/>
            <person name="Jones J.D.G."/>
        </authorList>
    </citation>
    <scope>NUCLEOTIDE SEQUENCE [LARGE SCALE GENOMIC DNA]</scope>
    <source>
        <strain evidence="22 23">Ac Nc2</strain>
    </source>
</reference>
<keyword evidence="15" id="KW-0486">Methionine biosynthesis</keyword>
<dbReference type="NCBIfam" id="TIGR01296">
    <property type="entry name" value="asd_B"/>
    <property type="match status" value="1"/>
</dbReference>
<feature type="domain" description="PHD-type" evidence="20">
    <location>
        <begin position="595"/>
        <end position="642"/>
    </location>
</feature>
<keyword evidence="19" id="KW-0472">Membrane</keyword>
<evidence type="ECO:0000256" key="15">
    <source>
        <dbReference type="ARBA" id="ARBA00023167"/>
    </source>
</evidence>
<evidence type="ECO:0000313" key="22">
    <source>
        <dbReference type="EMBL" id="CCI43363.1"/>
    </source>
</evidence>
<dbReference type="GO" id="GO:0004073">
    <property type="term" value="F:aspartate-semialdehyde dehydrogenase activity"/>
    <property type="evidence" value="ECO:0007669"/>
    <property type="project" value="UniProtKB-EC"/>
</dbReference>
<dbReference type="CDD" id="cd18131">
    <property type="entry name" value="ASADH_C_bac_euk_like"/>
    <property type="match status" value="1"/>
</dbReference>
<evidence type="ECO:0000256" key="17">
    <source>
        <dbReference type="ARBA" id="ARBA00047891"/>
    </source>
</evidence>
<dbReference type="HAMAP" id="MF_02121">
    <property type="entry name" value="ASADH"/>
    <property type="match status" value="1"/>
</dbReference>
<keyword evidence="8" id="KW-0479">Metal-binding</keyword>
<dbReference type="STRING" id="65357.A0A024G9D8"/>
<dbReference type="InterPro" id="IPR013083">
    <property type="entry name" value="Znf_RING/FYVE/PHD"/>
</dbReference>
<keyword evidence="13" id="KW-0560">Oxidoreductase</keyword>
<keyword evidence="11" id="KW-0521">NADP</keyword>
<keyword evidence="14" id="KW-0457">Lysine biosynthesis</keyword>
<dbReference type="SMART" id="SM00249">
    <property type="entry name" value="PHD"/>
    <property type="match status" value="1"/>
</dbReference>
<dbReference type="UniPathway" id="UPA00050">
    <property type="reaction ID" value="UER00463"/>
</dbReference>
<dbReference type="PANTHER" id="PTHR46278">
    <property type="entry name" value="DEHYDROGENASE, PUTATIVE-RELATED"/>
    <property type="match status" value="1"/>
</dbReference>
<dbReference type="InterPro" id="IPR000949">
    <property type="entry name" value="ELM2_dom"/>
</dbReference>
<dbReference type="GO" id="GO:0051287">
    <property type="term" value="F:NAD binding"/>
    <property type="evidence" value="ECO:0007669"/>
    <property type="project" value="InterPro"/>
</dbReference>
<evidence type="ECO:0000256" key="2">
    <source>
        <dbReference type="ARBA" id="ARBA00005097"/>
    </source>
</evidence>
<keyword evidence="7" id="KW-0791">Threonine biosynthesis</keyword>
<evidence type="ECO:0000259" key="20">
    <source>
        <dbReference type="PROSITE" id="PS50016"/>
    </source>
</evidence>
<keyword evidence="12" id="KW-0220">Diaminopimelate biosynthesis</keyword>
<evidence type="ECO:0000256" key="8">
    <source>
        <dbReference type="ARBA" id="ARBA00022723"/>
    </source>
</evidence>
<keyword evidence="19" id="KW-1133">Transmembrane helix</keyword>
<protein>
    <recommendedName>
        <fullName evidence="5">aspartate-semialdehyde dehydrogenase</fullName>
        <ecNumber evidence="5">1.2.1.11</ecNumber>
    </recommendedName>
</protein>
<dbReference type="InterPro" id="IPR011011">
    <property type="entry name" value="Znf_FYVE_PHD"/>
</dbReference>
<dbReference type="GO" id="GO:0050661">
    <property type="term" value="F:NADP binding"/>
    <property type="evidence" value="ECO:0007669"/>
    <property type="project" value="InterPro"/>
</dbReference>
<dbReference type="GO" id="GO:0046983">
    <property type="term" value="F:protein dimerization activity"/>
    <property type="evidence" value="ECO:0007669"/>
    <property type="project" value="InterPro"/>
</dbReference>
<dbReference type="InterPro" id="IPR012280">
    <property type="entry name" value="Semialdhyde_DH_dimer_dom"/>
</dbReference>
<comment type="catalytic activity">
    <reaction evidence="17">
        <text>L-aspartate 4-semialdehyde + phosphate + NADP(+) = 4-phospho-L-aspartate + NADPH + H(+)</text>
        <dbReference type="Rhea" id="RHEA:24284"/>
        <dbReference type="ChEBI" id="CHEBI:15378"/>
        <dbReference type="ChEBI" id="CHEBI:43474"/>
        <dbReference type="ChEBI" id="CHEBI:57535"/>
        <dbReference type="ChEBI" id="CHEBI:57783"/>
        <dbReference type="ChEBI" id="CHEBI:58349"/>
        <dbReference type="ChEBI" id="CHEBI:537519"/>
        <dbReference type="EC" id="1.2.1.11"/>
    </reaction>
</comment>
<evidence type="ECO:0000256" key="19">
    <source>
        <dbReference type="SAM" id="Phobius"/>
    </source>
</evidence>
<dbReference type="Gene3D" id="3.30.360.10">
    <property type="entry name" value="Dihydrodipicolinate Reductase, domain 2"/>
    <property type="match status" value="1"/>
</dbReference>
<keyword evidence="19" id="KW-0812">Transmembrane</keyword>
<dbReference type="InParanoid" id="A0A024G9D8"/>
<accession>A0A024G9D8</accession>
<evidence type="ECO:0000259" key="21">
    <source>
        <dbReference type="PROSITE" id="PS51156"/>
    </source>
</evidence>
<evidence type="ECO:0000313" key="23">
    <source>
        <dbReference type="Proteomes" id="UP000053237"/>
    </source>
</evidence>
<evidence type="ECO:0000256" key="12">
    <source>
        <dbReference type="ARBA" id="ARBA00022915"/>
    </source>
</evidence>
<feature type="domain" description="ELM2" evidence="21">
    <location>
        <begin position="420"/>
        <end position="506"/>
    </location>
</feature>
<keyword evidence="10" id="KW-0862">Zinc</keyword>
<dbReference type="Pfam" id="PF02774">
    <property type="entry name" value="Semialdhyde_dhC"/>
    <property type="match status" value="1"/>
</dbReference>
<evidence type="ECO:0000256" key="13">
    <source>
        <dbReference type="ARBA" id="ARBA00023002"/>
    </source>
</evidence>
<sequence length="1158" mass="130404">METVNILRGRIENTQSNLLPSIPFRYRSPGERAFFSPFYGVVGSPILFRTYVHPDAFVPMQNIDFTCSFDDSFECQRITNSYSNDCHGRRVLAVSPISDVDQRDALTSCNDCIKTLWVNSIGMGDSFVGMHADGGSICPVIQTASRAAAGNESWLNASNNAPWHWGFRLAENSRIESRDAYHQLDHFKQADFDYLYRAVASDDALSIPDTVDEIVSNFEGSGDVEIKQEPWTTLNAGGMDWSRKKMVLEEELSMHAGYKCRKMDVNRVLYHDEAEQSSGVKDLIVTQHLSAPTDPAQKIQYHKVLKDTTRKETVIASSRGVTAALVYTNDARNMGELTDAHLLDAKKTVKVVGFASRMVEDLDANTMVVHVHHNRKAYANHTEEAHDPLRRCRPRPSLYKFIFTVSSSTRKKSFFLRSMSSPRVGDEFQTEIPDLLIEKSVDGRPKDQDKSKKYLQRWQYDQLEDMEIDEYLRSFCRLNEVEEGLQKLFEGGFNVSKAQALLTASRRKRLRSKSKSVESIHALKFEKAITKYGKKFSLFEPLISVPNERVLVQFYYKWKTTAAYKCWKSKQRVRRYRERIRHRLGNEHQEMDLHNEHCEICFTGGQLLCCDGCERAYHFHCVTPPIDDVPKEDWFCPKCSILIQTQMLLRPSEENRHCNHVGLRESSQATLRQINKDIVQAIASKLCIPSPPQPRNAYFCGISTLASSTDSGENEIPQGKAKISTGVSERTIEYSNKRQRRVCHPQRFEPNTFEYFTGNTAMDSNGKSVGICGATGAVGLEILSTLIARKFPLQQIVLFASSRSAGKTVSTALGDLIVEEFCKEKALTLDFIFLAVSGDFSLQYAKELANTSPCGPYVIDNSSAFRYDPEIPLIVPEVNGEKLLTQYSSSRLIANPNCTTAIAVMALWPLHCEFGIKKLIISTYQAASGAGVEGMQELKDGTAAYLDGKSVDAKVFAYPLAFNLIPQIDKFQSNGYTKEEMKVTWETRKIFDEPHLAITCTAVRVPIMRAHSEAITIETARKITPEKARAVLEKAQGVLVVDVPNRLQYPMPINASSKNNVQVGRIRRSLVFGENGLELFVSGDQLLRGAALNAVLIAEFLQNPHTKPQCSKKTSWSTCPFLDLRKMRWTSTKSKAFHIAAFVSGIASIFLLTARRKP</sequence>
<comment type="pathway">
    <text evidence="1">Amino-acid biosynthesis; L-methionine biosynthesis via de novo pathway; L-homoserine from L-aspartate: step 2/3.</text>
</comment>
<dbReference type="Proteomes" id="UP000053237">
    <property type="component" value="Unassembled WGS sequence"/>
</dbReference>
<organism evidence="22 23">
    <name type="scientific">Albugo candida</name>
    <dbReference type="NCBI Taxonomy" id="65357"/>
    <lineage>
        <taxon>Eukaryota</taxon>
        <taxon>Sar</taxon>
        <taxon>Stramenopiles</taxon>
        <taxon>Oomycota</taxon>
        <taxon>Peronosporomycetes</taxon>
        <taxon>Albuginales</taxon>
        <taxon>Albuginaceae</taxon>
        <taxon>Albugo</taxon>
    </lineage>
</organism>
<gene>
    <name evidence="22" type="ORF">BN9_041470</name>
</gene>
<dbReference type="SMART" id="SM01189">
    <property type="entry name" value="ELM2"/>
    <property type="match status" value="1"/>
</dbReference>
<dbReference type="OrthoDB" id="1894490at2759"/>
<dbReference type="Gene3D" id="1.10.10.60">
    <property type="entry name" value="Homeodomain-like"/>
    <property type="match status" value="1"/>
</dbReference>
<keyword evidence="6" id="KW-0028">Amino-acid biosynthesis</keyword>
<dbReference type="GO" id="GO:0009088">
    <property type="term" value="P:threonine biosynthetic process"/>
    <property type="evidence" value="ECO:0007669"/>
    <property type="project" value="UniProtKB-UniPathway"/>
</dbReference>
<evidence type="ECO:0000256" key="6">
    <source>
        <dbReference type="ARBA" id="ARBA00022605"/>
    </source>
</evidence>
<evidence type="ECO:0000256" key="11">
    <source>
        <dbReference type="ARBA" id="ARBA00022857"/>
    </source>
</evidence>
<dbReference type="InterPro" id="IPR000534">
    <property type="entry name" value="Semialdehyde_DH_NAD-bd"/>
</dbReference>
<keyword evidence="23" id="KW-1185">Reference proteome</keyword>
<evidence type="ECO:0000256" key="4">
    <source>
        <dbReference type="ARBA" id="ARBA00011738"/>
    </source>
</evidence>
<name>A0A024G9D8_9STRA</name>
<dbReference type="SMART" id="SM00859">
    <property type="entry name" value="Semialdhyde_dh"/>
    <property type="match status" value="1"/>
</dbReference>
<dbReference type="UniPathway" id="UPA00034">
    <property type="reaction ID" value="UER00016"/>
</dbReference>
<dbReference type="NCBIfam" id="NF011456">
    <property type="entry name" value="PRK14874.1"/>
    <property type="match status" value="1"/>
</dbReference>
<dbReference type="AlphaFoldDB" id="A0A024G9D8"/>
<dbReference type="PROSITE" id="PS51156">
    <property type="entry name" value="ELM2"/>
    <property type="match status" value="1"/>
</dbReference>
<dbReference type="InterPro" id="IPR005986">
    <property type="entry name" value="Asp_semialdehyde_DH_beta"/>
</dbReference>
<comment type="subunit">
    <text evidence="4">Homodimer.</text>
</comment>
<keyword evidence="9 18" id="KW-0863">Zinc-finger</keyword>
<dbReference type="InterPro" id="IPR012080">
    <property type="entry name" value="Asp_semialdehyde_DH"/>
</dbReference>
<dbReference type="InterPro" id="IPR019787">
    <property type="entry name" value="Znf_PHD-finger"/>
</dbReference>
<feature type="transmembrane region" description="Helical" evidence="19">
    <location>
        <begin position="1136"/>
        <end position="1154"/>
    </location>
</feature>
<dbReference type="GO" id="GO:0009097">
    <property type="term" value="P:isoleucine biosynthetic process"/>
    <property type="evidence" value="ECO:0007669"/>
    <property type="project" value="InterPro"/>
</dbReference>
<dbReference type="EC" id="1.2.1.11" evidence="5"/>
<dbReference type="SUPFAM" id="SSF57903">
    <property type="entry name" value="FYVE/PHD zinc finger"/>
    <property type="match status" value="1"/>
</dbReference>
<dbReference type="PROSITE" id="PS50016">
    <property type="entry name" value="ZF_PHD_2"/>
    <property type="match status" value="1"/>
</dbReference>
<dbReference type="GO" id="GO:0008270">
    <property type="term" value="F:zinc ion binding"/>
    <property type="evidence" value="ECO:0007669"/>
    <property type="project" value="UniProtKB-KW"/>
</dbReference>
<evidence type="ECO:0000256" key="1">
    <source>
        <dbReference type="ARBA" id="ARBA00005021"/>
    </source>
</evidence>
<evidence type="ECO:0000256" key="10">
    <source>
        <dbReference type="ARBA" id="ARBA00022833"/>
    </source>
</evidence>